<dbReference type="GO" id="GO:0015074">
    <property type="term" value="P:DNA integration"/>
    <property type="evidence" value="ECO:0007669"/>
    <property type="project" value="InterPro"/>
</dbReference>
<evidence type="ECO:0000313" key="5">
    <source>
        <dbReference type="EMBL" id="TPN87293.1"/>
    </source>
</evidence>
<dbReference type="Gene3D" id="1.10.443.10">
    <property type="entry name" value="Intergrase catalytic core"/>
    <property type="match status" value="1"/>
</dbReference>
<dbReference type="Gene3D" id="1.10.150.130">
    <property type="match status" value="1"/>
</dbReference>
<keyword evidence="3" id="KW-0233">DNA recombination</keyword>
<comment type="caution">
    <text evidence="5">The sequence shown here is derived from an EMBL/GenBank/DDBJ whole genome shotgun (WGS) entry which is preliminary data.</text>
</comment>
<dbReference type="InterPro" id="IPR011010">
    <property type="entry name" value="DNA_brk_join_enz"/>
</dbReference>
<dbReference type="SUPFAM" id="SSF56349">
    <property type="entry name" value="DNA breaking-rejoining enzymes"/>
    <property type="match status" value="1"/>
</dbReference>
<dbReference type="RefSeq" id="WP_140591903.1">
    <property type="nucleotide sequence ID" value="NZ_VFWZ01000002.1"/>
</dbReference>
<dbReference type="GO" id="GO:0003677">
    <property type="term" value="F:DNA binding"/>
    <property type="evidence" value="ECO:0007669"/>
    <property type="project" value="UniProtKB-KW"/>
</dbReference>
<dbReference type="PANTHER" id="PTHR30349">
    <property type="entry name" value="PHAGE INTEGRASE-RELATED"/>
    <property type="match status" value="1"/>
</dbReference>
<feature type="domain" description="Tyr recombinase" evidence="4">
    <location>
        <begin position="222"/>
        <end position="399"/>
    </location>
</feature>
<evidence type="ECO:0000256" key="3">
    <source>
        <dbReference type="ARBA" id="ARBA00023172"/>
    </source>
</evidence>
<protein>
    <submittedName>
        <fullName evidence="5">Site-specific integrase</fullName>
    </submittedName>
</protein>
<dbReference type="InterPro" id="IPR002104">
    <property type="entry name" value="Integrase_catalytic"/>
</dbReference>
<dbReference type="Pfam" id="PF13102">
    <property type="entry name" value="Phage_int_SAM_5"/>
    <property type="match status" value="1"/>
</dbReference>
<proteinExistence type="inferred from homology"/>
<dbReference type="Proteomes" id="UP000315540">
    <property type="component" value="Unassembled WGS sequence"/>
</dbReference>
<accession>A0A504JI59</accession>
<dbReference type="AlphaFoldDB" id="A0A504JI59"/>
<dbReference type="PROSITE" id="PS51898">
    <property type="entry name" value="TYR_RECOMBINASE"/>
    <property type="match status" value="1"/>
</dbReference>
<name>A0A504JI59_9FLAO</name>
<keyword evidence="2" id="KW-0238">DNA-binding</keyword>
<dbReference type="OrthoDB" id="1098628at2"/>
<dbReference type="InterPro" id="IPR035386">
    <property type="entry name" value="Arm-DNA-bind_5"/>
</dbReference>
<evidence type="ECO:0000256" key="1">
    <source>
        <dbReference type="ARBA" id="ARBA00008857"/>
    </source>
</evidence>
<comment type="similarity">
    <text evidence="1">Belongs to the 'phage' integrase family.</text>
</comment>
<dbReference type="CDD" id="cd01185">
    <property type="entry name" value="INTN1_C_like"/>
    <property type="match status" value="1"/>
</dbReference>
<gene>
    <name evidence="5" type="ORF">FHK87_06825</name>
</gene>
<evidence type="ECO:0000256" key="2">
    <source>
        <dbReference type="ARBA" id="ARBA00023125"/>
    </source>
</evidence>
<dbReference type="PANTHER" id="PTHR30349:SF64">
    <property type="entry name" value="PROPHAGE INTEGRASE INTD-RELATED"/>
    <property type="match status" value="1"/>
</dbReference>
<dbReference type="GO" id="GO:0006310">
    <property type="term" value="P:DNA recombination"/>
    <property type="evidence" value="ECO:0007669"/>
    <property type="project" value="UniProtKB-KW"/>
</dbReference>
<dbReference type="InterPro" id="IPR010998">
    <property type="entry name" value="Integrase_recombinase_N"/>
</dbReference>
<dbReference type="Pfam" id="PF00589">
    <property type="entry name" value="Phage_integrase"/>
    <property type="match status" value="1"/>
</dbReference>
<reference evidence="5 6" key="1">
    <citation type="submission" date="2019-06" db="EMBL/GenBank/DDBJ databases">
        <authorList>
            <person name="Meng X."/>
        </authorList>
    </citation>
    <scope>NUCLEOTIDE SEQUENCE [LARGE SCALE GENOMIC DNA]</scope>
    <source>
        <strain evidence="5 6">M625</strain>
    </source>
</reference>
<dbReference type="InterPro" id="IPR025269">
    <property type="entry name" value="SAM-like_dom"/>
</dbReference>
<evidence type="ECO:0000259" key="4">
    <source>
        <dbReference type="PROSITE" id="PS51898"/>
    </source>
</evidence>
<dbReference type="InterPro" id="IPR013762">
    <property type="entry name" value="Integrase-like_cat_sf"/>
</dbReference>
<sequence>MRTSSTFSVLFWVYGKRAVNNKANIYVRLTQNGKRVNISLKKKIEITTWDEKTQRANGTGKDSRILNLYLNEVQSKIYRIYEDFKKAEKPFTSQMVKARFLGEDKKRFSFQNLIDYYNEKMQHKLHKNTMGQYKTSQRYMLEYILKEYEETDIFISELDYSFVIGFEDFLRSYVPKPGQSKIGNNTAMKHIKRLRRMVTLAYRMEWLDRDPFINFKMKIEKKEREFLTSEELQSIEDLNSSIERLLVVKDLFVFSCYTGISYSDIIELTSDNIVIGIDGNPWIMADRIKTGTPFKIPLLNQAQVLVDKYKDHLRTHNSSNLLPKLSNQKLNSYLKEIADLCGIKKNLTFHMARHTFATTVTLSNGVPIETVSKLLGHTKLSTTQIYARVVEKKVSDDMALLRDKMGQRKMERAV</sequence>
<dbReference type="EMBL" id="VFWZ01000002">
    <property type="protein sequence ID" value="TPN87293.1"/>
    <property type="molecule type" value="Genomic_DNA"/>
</dbReference>
<keyword evidence="6" id="KW-1185">Reference proteome</keyword>
<dbReference type="Pfam" id="PF17293">
    <property type="entry name" value="Arm-DNA-bind_5"/>
    <property type="match status" value="1"/>
</dbReference>
<organism evidence="5 6">
    <name type="scientific">Aquimarina algicola</name>
    <dbReference type="NCBI Taxonomy" id="2589995"/>
    <lineage>
        <taxon>Bacteria</taxon>
        <taxon>Pseudomonadati</taxon>
        <taxon>Bacteroidota</taxon>
        <taxon>Flavobacteriia</taxon>
        <taxon>Flavobacteriales</taxon>
        <taxon>Flavobacteriaceae</taxon>
        <taxon>Aquimarina</taxon>
    </lineage>
</organism>
<evidence type="ECO:0000313" key="6">
    <source>
        <dbReference type="Proteomes" id="UP000315540"/>
    </source>
</evidence>
<dbReference type="InterPro" id="IPR050090">
    <property type="entry name" value="Tyrosine_recombinase_XerCD"/>
</dbReference>